<protein>
    <recommendedName>
        <fullName evidence="1">ATP-dependent Clp protease adapter protein ClpS</fullName>
    </recommendedName>
</protein>
<dbReference type="InterPro" id="IPR003769">
    <property type="entry name" value="ClpS_core"/>
</dbReference>
<evidence type="ECO:0000256" key="1">
    <source>
        <dbReference type="HAMAP-Rule" id="MF_00302"/>
    </source>
</evidence>
<dbReference type="Gene3D" id="3.30.1390.10">
    <property type="match status" value="1"/>
</dbReference>
<feature type="compositionally biased region" description="Polar residues" evidence="2">
    <location>
        <begin position="1"/>
        <end position="17"/>
    </location>
</feature>
<dbReference type="FunFam" id="3.30.1390.10:FF:000002">
    <property type="entry name" value="ATP-dependent Clp protease adapter protein ClpS"/>
    <property type="match status" value="1"/>
</dbReference>
<dbReference type="Pfam" id="PF02617">
    <property type="entry name" value="ClpS"/>
    <property type="match status" value="1"/>
</dbReference>
<name>A0A5S9QMF7_9GAMM</name>
<proteinExistence type="inferred from homology"/>
<dbReference type="InterPro" id="IPR022935">
    <property type="entry name" value="ClpS"/>
</dbReference>
<comment type="function">
    <text evidence="1">Involved in the modulation of the specificity of the ClpAP-mediated ATP-dependent protein degradation.</text>
</comment>
<dbReference type="Proteomes" id="UP000434580">
    <property type="component" value="Unassembled WGS sequence"/>
</dbReference>
<gene>
    <name evidence="1 4" type="primary">clpS</name>
    <name evidence="4" type="ORF">DPBNPPHM_02472</name>
</gene>
<dbReference type="InterPro" id="IPR014719">
    <property type="entry name" value="Ribosomal_bL12_C/ClpS-like"/>
</dbReference>
<feature type="region of interest" description="Disordered" evidence="2">
    <location>
        <begin position="1"/>
        <end position="27"/>
    </location>
</feature>
<reference evidence="4 5" key="1">
    <citation type="submission" date="2019-11" db="EMBL/GenBank/DDBJ databases">
        <authorList>
            <person name="Holert J."/>
        </authorList>
    </citation>
    <scope>NUCLEOTIDE SEQUENCE [LARGE SCALE GENOMIC DNA]</scope>
    <source>
        <strain evidence="4">BC5_2</strain>
    </source>
</reference>
<comment type="similarity">
    <text evidence="1">Belongs to the ClpS family.</text>
</comment>
<dbReference type="HAMAP" id="MF_00302">
    <property type="entry name" value="ClpS"/>
    <property type="match status" value="1"/>
</dbReference>
<dbReference type="OrthoDB" id="9796121at2"/>
<evidence type="ECO:0000259" key="3">
    <source>
        <dbReference type="Pfam" id="PF02617"/>
    </source>
</evidence>
<feature type="domain" description="Adaptor protein ClpS core" evidence="3">
    <location>
        <begin position="36"/>
        <end position="113"/>
    </location>
</feature>
<dbReference type="GO" id="GO:0008233">
    <property type="term" value="F:peptidase activity"/>
    <property type="evidence" value="ECO:0007669"/>
    <property type="project" value="UniProtKB-KW"/>
</dbReference>
<evidence type="ECO:0000313" key="4">
    <source>
        <dbReference type="EMBL" id="CAA0119516.1"/>
    </source>
</evidence>
<dbReference type="SUPFAM" id="SSF54736">
    <property type="entry name" value="ClpS-like"/>
    <property type="match status" value="1"/>
</dbReference>
<dbReference type="NCBIfam" id="NF000672">
    <property type="entry name" value="PRK00033.1-5"/>
    <property type="match status" value="1"/>
</dbReference>
<comment type="subunit">
    <text evidence="1">Binds to the N-terminal domain of the chaperone ClpA.</text>
</comment>
<dbReference type="GO" id="GO:0006508">
    <property type="term" value="P:proteolysis"/>
    <property type="evidence" value="ECO:0007669"/>
    <property type="project" value="UniProtKB-UniRule"/>
</dbReference>
<evidence type="ECO:0000256" key="2">
    <source>
        <dbReference type="SAM" id="MobiDB-lite"/>
    </source>
</evidence>
<dbReference type="GO" id="GO:0030163">
    <property type="term" value="P:protein catabolic process"/>
    <property type="evidence" value="ECO:0007669"/>
    <property type="project" value="InterPro"/>
</dbReference>
<dbReference type="PANTHER" id="PTHR33473:SF19">
    <property type="entry name" value="ATP-DEPENDENT CLP PROTEASE ADAPTER PROTEIN CLPS"/>
    <property type="match status" value="1"/>
</dbReference>
<keyword evidence="4" id="KW-0378">Hydrolase</keyword>
<organism evidence="4 5">
    <name type="scientific">BD1-7 clade bacterium</name>
    <dbReference type="NCBI Taxonomy" id="2029982"/>
    <lineage>
        <taxon>Bacteria</taxon>
        <taxon>Pseudomonadati</taxon>
        <taxon>Pseudomonadota</taxon>
        <taxon>Gammaproteobacteria</taxon>
        <taxon>Cellvibrionales</taxon>
        <taxon>Spongiibacteraceae</taxon>
        <taxon>BD1-7 clade</taxon>
    </lineage>
</organism>
<sequence>MSNHKNIRLTLSMSEQGSPEDEGSLAVVESGPKVARPPLYQVVMLNDDFTPMEFVVEVLLLFFYMDREKATQIMLAVHTEGKATCGIFPRDIAETKMMQVNAFSKENDHPLLCNIEPVE</sequence>
<evidence type="ECO:0000313" key="5">
    <source>
        <dbReference type="Proteomes" id="UP000434580"/>
    </source>
</evidence>
<dbReference type="AlphaFoldDB" id="A0A5S9QMF7"/>
<dbReference type="PANTHER" id="PTHR33473">
    <property type="entry name" value="ATP-DEPENDENT CLP PROTEASE ADAPTER PROTEIN CLPS1, CHLOROPLASTIC"/>
    <property type="match status" value="1"/>
</dbReference>
<accession>A0A5S9QMF7</accession>
<dbReference type="EMBL" id="CACSII010000020">
    <property type="protein sequence ID" value="CAA0119516.1"/>
    <property type="molecule type" value="Genomic_DNA"/>
</dbReference>
<keyword evidence="4" id="KW-0645">Protease</keyword>